<evidence type="ECO:0000313" key="3">
    <source>
        <dbReference type="Proteomes" id="UP001597357"/>
    </source>
</evidence>
<proteinExistence type="predicted"/>
<dbReference type="EMBL" id="JBHULZ010000026">
    <property type="protein sequence ID" value="MFD2697509.1"/>
    <property type="molecule type" value="Genomic_DNA"/>
</dbReference>
<dbReference type="InterPro" id="IPR027372">
    <property type="entry name" value="Phytase-like_dom"/>
</dbReference>
<organism evidence="2 3">
    <name type="scientific">Mesonia sediminis</name>
    <dbReference type="NCBI Taxonomy" id="1703946"/>
    <lineage>
        <taxon>Bacteria</taxon>
        <taxon>Pseudomonadati</taxon>
        <taxon>Bacteroidota</taxon>
        <taxon>Flavobacteriia</taxon>
        <taxon>Flavobacteriales</taxon>
        <taxon>Flavobacteriaceae</taxon>
        <taxon>Mesonia</taxon>
    </lineage>
</organism>
<dbReference type="Proteomes" id="UP001597357">
    <property type="component" value="Unassembled WGS sequence"/>
</dbReference>
<dbReference type="RefSeq" id="WP_379045510.1">
    <property type="nucleotide sequence ID" value="NZ_JBHULZ010000026.1"/>
</dbReference>
<feature type="domain" description="Phytase-like" evidence="1">
    <location>
        <begin position="62"/>
        <end position="355"/>
    </location>
</feature>
<evidence type="ECO:0000313" key="2">
    <source>
        <dbReference type="EMBL" id="MFD2697509.1"/>
    </source>
</evidence>
<dbReference type="Pfam" id="PF13449">
    <property type="entry name" value="Phytase-like"/>
    <property type="match status" value="1"/>
</dbReference>
<sequence length="373" mass="43012">MKSYLYPNTMLFKTFYRICLVVVAMIYLNSCSSLKSYPRSKIELELLDEYIIAKDAKFNAEPIGGLSGIDYRDGYFYWVVDVPSNPRIYKTTIEFDADKIKQINFIEAIKINTDNTDLWFDLESVLAHPNQLGFLVSSEGSIQNKKQSGIYQIDEQGKIQKTYSLPDYIDVNKGNQAHHNGVWESLCFTPDQSQFFAALELPASPWGKPKLYDTPALVSVLRYDLAAENYQKEYFYPLERIRTWPLKPFAINGLTAMLAFDESRYIMLERAYSAGRGNKANRAILFEYKFTDLNSDQNLKQLNREAKTHKKLILDLKKIRKSLASKRLDNLEGMCFGPTSPNGNPTLLLIADNNFNSFDEQINQVLWFEIKKH</sequence>
<comment type="caution">
    <text evidence="2">The sequence shown here is derived from an EMBL/GenBank/DDBJ whole genome shotgun (WGS) entry which is preliminary data.</text>
</comment>
<dbReference type="PANTHER" id="PTHR37957">
    <property type="entry name" value="BLR7070 PROTEIN"/>
    <property type="match status" value="1"/>
</dbReference>
<name>A0ABW5SD32_9FLAO</name>
<dbReference type="PANTHER" id="PTHR37957:SF1">
    <property type="entry name" value="PHYTASE-LIKE DOMAIN-CONTAINING PROTEIN"/>
    <property type="match status" value="1"/>
</dbReference>
<protein>
    <submittedName>
        <fullName evidence="2">Esterase-like activity of phytase family protein</fullName>
    </submittedName>
</protein>
<accession>A0ABW5SD32</accession>
<evidence type="ECO:0000259" key="1">
    <source>
        <dbReference type="Pfam" id="PF13449"/>
    </source>
</evidence>
<reference evidence="3" key="1">
    <citation type="journal article" date="2019" name="Int. J. Syst. Evol. Microbiol.">
        <title>The Global Catalogue of Microorganisms (GCM) 10K type strain sequencing project: providing services to taxonomists for standard genome sequencing and annotation.</title>
        <authorList>
            <consortium name="The Broad Institute Genomics Platform"/>
            <consortium name="The Broad Institute Genome Sequencing Center for Infectious Disease"/>
            <person name="Wu L."/>
            <person name="Ma J."/>
        </authorList>
    </citation>
    <scope>NUCLEOTIDE SEQUENCE [LARGE SCALE GENOMIC DNA]</scope>
    <source>
        <strain evidence="3">KCTC 42255</strain>
    </source>
</reference>
<gene>
    <name evidence="2" type="ORF">ACFSQ0_05860</name>
</gene>
<keyword evidence="3" id="KW-1185">Reference proteome</keyword>